<accession>A0ABN9L6P1</accession>
<dbReference type="InterPro" id="IPR039847">
    <property type="entry name" value="Ubox5"/>
</dbReference>
<proteinExistence type="predicted"/>
<dbReference type="EMBL" id="CAUEEQ010010633">
    <property type="protein sequence ID" value="CAJ0934635.1"/>
    <property type="molecule type" value="Genomic_DNA"/>
</dbReference>
<evidence type="ECO:0000313" key="1">
    <source>
        <dbReference type="EMBL" id="CAJ0934635.1"/>
    </source>
</evidence>
<gene>
    <name evidence="1" type="ORF">RIMI_LOCUS6018783</name>
</gene>
<protein>
    <submittedName>
        <fullName evidence="1">Uncharacterized protein</fullName>
    </submittedName>
</protein>
<keyword evidence="2" id="KW-1185">Reference proteome</keyword>
<dbReference type="Proteomes" id="UP001176940">
    <property type="component" value="Unassembled WGS sequence"/>
</dbReference>
<evidence type="ECO:0000313" key="2">
    <source>
        <dbReference type="Proteomes" id="UP001176940"/>
    </source>
</evidence>
<name>A0ABN9L6P1_9NEOB</name>
<sequence>MKRKVEWMEDSANDGDKVDTYFSAVNGLSSTSAIGMKKMKMETDSHTSQMDCSNSESISHEQRLTQSLDQALTSALGSMPSYTARFMKSQQPGFHMESAGSPPWTTASTFTGIVLEKITTGNDPYIEQCRDDPHRVYPASPAPHVIWSSLYPWGPNG</sequence>
<comment type="caution">
    <text evidence="1">The sequence shown here is derived from an EMBL/GenBank/DDBJ whole genome shotgun (WGS) entry which is preliminary data.</text>
</comment>
<organism evidence="1 2">
    <name type="scientific">Ranitomeya imitator</name>
    <name type="common">mimic poison frog</name>
    <dbReference type="NCBI Taxonomy" id="111125"/>
    <lineage>
        <taxon>Eukaryota</taxon>
        <taxon>Metazoa</taxon>
        <taxon>Chordata</taxon>
        <taxon>Craniata</taxon>
        <taxon>Vertebrata</taxon>
        <taxon>Euteleostomi</taxon>
        <taxon>Amphibia</taxon>
        <taxon>Batrachia</taxon>
        <taxon>Anura</taxon>
        <taxon>Neobatrachia</taxon>
        <taxon>Hyloidea</taxon>
        <taxon>Dendrobatidae</taxon>
        <taxon>Dendrobatinae</taxon>
        <taxon>Ranitomeya</taxon>
    </lineage>
</organism>
<reference evidence="1" key="1">
    <citation type="submission" date="2023-07" db="EMBL/GenBank/DDBJ databases">
        <authorList>
            <person name="Stuckert A."/>
        </authorList>
    </citation>
    <scope>NUCLEOTIDE SEQUENCE</scope>
</reference>
<dbReference type="PANTHER" id="PTHR13492">
    <property type="entry name" value="RING FINGER PROTEIN 37"/>
    <property type="match status" value="1"/>
</dbReference>
<dbReference type="PANTHER" id="PTHR13492:SF2">
    <property type="entry name" value="RING FINGER PROTEIN 37"/>
    <property type="match status" value="1"/>
</dbReference>